<evidence type="ECO:0000256" key="1">
    <source>
        <dbReference type="ARBA" id="ARBA00022679"/>
    </source>
</evidence>
<evidence type="ECO:0000259" key="5">
    <source>
        <dbReference type="PROSITE" id="PS50921"/>
    </source>
</evidence>
<dbReference type="InterPro" id="IPR012074">
    <property type="entry name" value="GAF_ANTAR"/>
</dbReference>
<reference evidence="6 7" key="1">
    <citation type="submission" date="2023-06" db="EMBL/GenBank/DDBJ databases">
        <title>Actinomycetospora Odt1-22.</title>
        <authorList>
            <person name="Supong K."/>
        </authorList>
    </citation>
    <scope>NUCLEOTIDE SEQUENCE [LARGE SCALE GENOMIC DNA]</scope>
    <source>
        <strain evidence="6 7">Odt1-22</strain>
    </source>
</reference>
<dbReference type="PIRSF" id="PIRSF036625">
    <property type="entry name" value="GAF_ANTAR"/>
    <property type="match status" value="1"/>
</dbReference>
<dbReference type="Gene3D" id="3.30.450.40">
    <property type="match status" value="1"/>
</dbReference>
<comment type="caution">
    <text evidence="6">The sequence shown here is derived from an EMBL/GenBank/DDBJ whole genome shotgun (WGS) entry which is preliminary data.</text>
</comment>
<dbReference type="InterPro" id="IPR011006">
    <property type="entry name" value="CheY-like_superfamily"/>
</dbReference>
<dbReference type="SUPFAM" id="SSF52172">
    <property type="entry name" value="CheY-like"/>
    <property type="match status" value="1"/>
</dbReference>
<dbReference type="InterPro" id="IPR003018">
    <property type="entry name" value="GAF"/>
</dbReference>
<dbReference type="Gene3D" id="1.10.10.10">
    <property type="entry name" value="Winged helix-like DNA-binding domain superfamily/Winged helix DNA-binding domain"/>
    <property type="match status" value="1"/>
</dbReference>
<name>A0ABT7MHX1_9PSEU</name>
<dbReference type="Pfam" id="PF13185">
    <property type="entry name" value="GAF_2"/>
    <property type="match status" value="1"/>
</dbReference>
<protein>
    <submittedName>
        <fullName evidence="6">GAF and ANTAR domain-containing protein</fullName>
    </submittedName>
</protein>
<dbReference type="RefSeq" id="WP_286056075.1">
    <property type="nucleotide sequence ID" value="NZ_JASVWF010000007.1"/>
</dbReference>
<gene>
    <name evidence="6" type="ORF">QRT03_26175</name>
</gene>
<dbReference type="PROSITE" id="PS50921">
    <property type="entry name" value="ANTAR"/>
    <property type="match status" value="1"/>
</dbReference>
<evidence type="ECO:0000256" key="4">
    <source>
        <dbReference type="ARBA" id="ARBA00023163"/>
    </source>
</evidence>
<dbReference type="InterPro" id="IPR029016">
    <property type="entry name" value="GAF-like_dom_sf"/>
</dbReference>
<dbReference type="EMBL" id="JASVWF010000007">
    <property type="protein sequence ID" value="MDL5159482.1"/>
    <property type="molecule type" value="Genomic_DNA"/>
</dbReference>
<dbReference type="Proteomes" id="UP001231924">
    <property type="component" value="Unassembled WGS sequence"/>
</dbReference>
<evidence type="ECO:0000313" key="6">
    <source>
        <dbReference type="EMBL" id="MDL5159482.1"/>
    </source>
</evidence>
<evidence type="ECO:0000313" key="7">
    <source>
        <dbReference type="Proteomes" id="UP001231924"/>
    </source>
</evidence>
<accession>A0ABT7MHX1</accession>
<evidence type="ECO:0000256" key="2">
    <source>
        <dbReference type="ARBA" id="ARBA00022777"/>
    </source>
</evidence>
<feature type="domain" description="ANTAR" evidence="5">
    <location>
        <begin position="170"/>
        <end position="231"/>
    </location>
</feature>
<evidence type="ECO:0000256" key="3">
    <source>
        <dbReference type="ARBA" id="ARBA00023015"/>
    </source>
</evidence>
<dbReference type="SMART" id="SM01012">
    <property type="entry name" value="ANTAR"/>
    <property type="match status" value="1"/>
</dbReference>
<dbReference type="SUPFAM" id="SSF55781">
    <property type="entry name" value="GAF domain-like"/>
    <property type="match status" value="1"/>
</dbReference>
<dbReference type="InterPro" id="IPR036388">
    <property type="entry name" value="WH-like_DNA-bd_sf"/>
</dbReference>
<keyword evidence="3" id="KW-0805">Transcription regulation</keyword>
<dbReference type="InterPro" id="IPR005561">
    <property type="entry name" value="ANTAR"/>
</dbReference>
<proteinExistence type="predicted"/>
<sequence>MPDDEERVGAELARTLEDAARRLLERGPGDEEGVQHTLGLIVQGAIRTVPHVDQAGISLVRRGGKVEAHVPSSEVVRDLDVLQNELREGPCLDSIWYEQRTLIDDMGAADRWPRYSAAARDRGVGSLMSFQLFASTGSAGALNLYAARPHVFDEGSADIGALFASQAALALHGAQRIEGLHTALSSRDVIGQAKGILMERFGVGQSRAFEMLVASSQNTNLKLVDVAIWLADEKEKGASRG</sequence>
<keyword evidence="1" id="KW-0808">Transferase</keyword>
<keyword evidence="7" id="KW-1185">Reference proteome</keyword>
<keyword evidence="4" id="KW-0804">Transcription</keyword>
<dbReference type="Pfam" id="PF03861">
    <property type="entry name" value="ANTAR"/>
    <property type="match status" value="1"/>
</dbReference>
<organism evidence="6 7">
    <name type="scientific">Actinomycetospora termitidis</name>
    <dbReference type="NCBI Taxonomy" id="3053470"/>
    <lineage>
        <taxon>Bacteria</taxon>
        <taxon>Bacillati</taxon>
        <taxon>Actinomycetota</taxon>
        <taxon>Actinomycetes</taxon>
        <taxon>Pseudonocardiales</taxon>
        <taxon>Pseudonocardiaceae</taxon>
        <taxon>Actinomycetospora</taxon>
    </lineage>
</organism>
<keyword evidence="2" id="KW-0418">Kinase</keyword>